<dbReference type="PANTHER" id="PTHR10334">
    <property type="entry name" value="CYSTEINE-RICH SECRETORY PROTEIN-RELATED"/>
    <property type="match status" value="1"/>
</dbReference>
<feature type="domain" description="SCP" evidence="2">
    <location>
        <begin position="217"/>
        <end position="346"/>
    </location>
</feature>
<dbReference type="SMART" id="SM00198">
    <property type="entry name" value="SCP"/>
    <property type="match status" value="2"/>
</dbReference>
<dbReference type="STRING" id="225164.V4AGC6"/>
<name>V4AGC6_LOTGI</name>
<feature type="chain" id="PRO_5004718594" description="SCP domain-containing protein" evidence="1">
    <location>
        <begin position="21"/>
        <end position="574"/>
    </location>
</feature>
<dbReference type="OMA" id="CTCSRHE"/>
<dbReference type="RefSeq" id="XP_009057012.1">
    <property type="nucleotide sequence ID" value="XM_009058764.1"/>
</dbReference>
<proteinExistence type="predicted"/>
<evidence type="ECO:0000313" key="3">
    <source>
        <dbReference type="EMBL" id="ESO92461.1"/>
    </source>
</evidence>
<dbReference type="PRINTS" id="PR00837">
    <property type="entry name" value="V5TPXLIKE"/>
</dbReference>
<sequence>MERVLCQLVLILCTCVYVNSQRYSFTIQTSDPNLLSQVQSMVSNLGSGPVQNIRRLPNAGQRIQNIRTFQNVAQPTQMIRTLENTGFSPGVQSIISLRRSGSSPAGSRFVQTIQPLENGGQRRFQQRIITQSNQRRPLIETLSSPMGNDAFRRFFLSNGDQPQTDTQVITSPNSRVFRKTMFWIQPQPNSNQGPPQSITPSDTRAEEMAGEFGIPTYYQKFILDFHNIKRSASNAADMYALKWNNQLAKESDDWAKQCKWGHQQAGRGENLAYVTGGGIKLLLDYGLNGWYDEIKQYDGKNCMDTGSCHYTQMVWSSSTEVGCAAHRCPDMHYLVCFYSPQGNIIGIPPFQQGTPCSACSGTCRENLCHWFNAFPNSNQLSNQFSNNVNNFNTFNGASNSRHNQLSASSMNLLLKFINMHRMSVDAQDMYVMKWSNSLAREAGTRSQTCQLLHRNSTSGESLIVVPQQSTGDKVAEYINKHWIAEKNDFRLGTDCRVTTPNTCAYSQMIWAQSKTMGCASHWCASSQFVVCLFDPPGNGIGMLPYIQGNHCQQCPRDTIRCENQLCDWRIMKRK</sequence>
<dbReference type="GeneID" id="20249179"/>
<dbReference type="InterPro" id="IPR001283">
    <property type="entry name" value="CRISP-related"/>
</dbReference>
<protein>
    <recommendedName>
        <fullName evidence="2">SCP domain-containing protein</fullName>
    </recommendedName>
</protein>
<dbReference type="OrthoDB" id="674273at2759"/>
<reference evidence="3 4" key="1">
    <citation type="journal article" date="2013" name="Nature">
        <title>Insights into bilaterian evolution from three spiralian genomes.</title>
        <authorList>
            <person name="Simakov O."/>
            <person name="Marletaz F."/>
            <person name="Cho S.J."/>
            <person name="Edsinger-Gonzales E."/>
            <person name="Havlak P."/>
            <person name="Hellsten U."/>
            <person name="Kuo D.H."/>
            <person name="Larsson T."/>
            <person name="Lv J."/>
            <person name="Arendt D."/>
            <person name="Savage R."/>
            <person name="Osoegawa K."/>
            <person name="de Jong P."/>
            <person name="Grimwood J."/>
            <person name="Chapman J.A."/>
            <person name="Shapiro H."/>
            <person name="Aerts A."/>
            <person name="Otillar R.P."/>
            <person name="Terry A.Y."/>
            <person name="Boore J.L."/>
            <person name="Grigoriev I.V."/>
            <person name="Lindberg D.R."/>
            <person name="Seaver E.C."/>
            <person name="Weisblat D.A."/>
            <person name="Putnam N.H."/>
            <person name="Rokhsar D.S."/>
        </authorList>
    </citation>
    <scope>NUCLEOTIDE SEQUENCE [LARGE SCALE GENOMIC DNA]</scope>
</reference>
<dbReference type="CDD" id="cd05380">
    <property type="entry name" value="CAP_euk"/>
    <property type="match status" value="1"/>
</dbReference>
<feature type="domain" description="SCP" evidence="2">
    <location>
        <begin position="411"/>
        <end position="541"/>
    </location>
</feature>
<gene>
    <name evidence="3" type="ORF">LOTGIDRAFT_233201</name>
</gene>
<evidence type="ECO:0000313" key="4">
    <source>
        <dbReference type="Proteomes" id="UP000030746"/>
    </source>
</evidence>
<dbReference type="HOGENOM" id="CLU_475135_0_0_1"/>
<evidence type="ECO:0000259" key="2">
    <source>
        <dbReference type="SMART" id="SM00198"/>
    </source>
</evidence>
<dbReference type="InterPro" id="IPR035940">
    <property type="entry name" value="CAP_sf"/>
</dbReference>
<dbReference type="Pfam" id="PF00188">
    <property type="entry name" value="CAP"/>
    <property type="match status" value="2"/>
</dbReference>
<dbReference type="AlphaFoldDB" id="V4AGC6"/>
<feature type="signal peptide" evidence="1">
    <location>
        <begin position="1"/>
        <end position="20"/>
    </location>
</feature>
<accession>V4AGC6</accession>
<organism evidence="3 4">
    <name type="scientific">Lottia gigantea</name>
    <name type="common">Giant owl limpet</name>
    <dbReference type="NCBI Taxonomy" id="225164"/>
    <lineage>
        <taxon>Eukaryota</taxon>
        <taxon>Metazoa</taxon>
        <taxon>Spiralia</taxon>
        <taxon>Lophotrochozoa</taxon>
        <taxon>Mollusca</taxon>
        <taxon>Gastropoda</taxon>
        <taxon>Patellogastropoda</taxon>
        <taxon>Lottioidea</taxon>
        <taxon>Lottiidae</taxon>
        <taxon>Lottia</taxon>
    </lineage>
</organism>
<dbReference type="EMBL" id="KB202094">
    <property type="protein sequence ID" value="ESO92461.1"/>
    <property type="molecule type" value="Genomic_DNA"/>
</dbReference>
<keyword evidence="1" id="KW-0732">Signal</keyword>
<dbReference type="Proteomes" id="UP000030746">
    <property type="component" value="Unassembled WGS sequence"/>
</dbReference>
<dbReference type="KEGG" id="lgi:LOTGIDRAFT_233201"/>
<evidence type="ECO:0000256" key="1">
    <source>
        <dbReference type="SAM" id="SignalP"/>
    </source>
</evidence>
<dbReference type="InterPro" id="IPR014044">
    <property type="entry name" value="CAP_dom"/>
</dbReference>
<dbReference type="Gene3D" id="3.40.33.10">
    <property type="entry name" value="CAP"/>
    <property type="match status" value="2"/>
</dbReference>
<keyword evidence="4" id="KW-1185">Reference proteome</keyword>
<dbReference type="CTD" id="20249179"/>
<dbReference type="SUPFAM" id="SSF55797">
    <property type="entry name" value="PR-1-like"/>
    <property type="match status" value="2"/>
</dbReference>